<gene>
    <name evidence="2" type="ORF">STSP2_02270</name>
</gene>
<dbReference type="STRING" id="1936003.STSP2_02270"/>
<feature type="transmembrane region" description="Helical" evidence="1">
    <location>
        <begin position="6"/>
        <end position="26"/>
    </location>
</feature>
<evidence type="ECO:0000313" key="3">
    <source>
        <dbReference type="Proteomes" id="UP000189674"/>
    </source>
</evidence>
<sequence length="45" mass="5065">MIEYFWLILSVGCIGWYLVILGYVAVRGGADIKQMLKSLSGKENE</sequence>
<keyword evidence="1" id="KW-1133">Transmembrane helix</keyword>
<evidence type="ECO:0000256" key="1">
    <source>
        <dbReference type="SAM" id="Phobius"/>
    </source>
</evidence>
<dbReference type="AlphaFoldDB" id="A0A1U9NMW8"/>
<protein>
    <submittedName>
        <fullName evidence="2">Uncharacterized protein</fullName>
    </submittedName>
</protein>
<proteinExistence type="predicted"/>
<reference evidence="3" key="1">
    <citation type="submission" date="2017-02" db="EMBL/GenBank/DDBJ databases">
        <title>Comparative genomics and description of representatives of a novel lineage of planctomycetes thriving in anoxic sediments.</title>
        <authorList>
            <person name="Spring S."/>
            <person name="Bunk B."/>
            <person name="Sproer C."/>
        </authorList>
    </citation>
    <scope>NUCLEOTIDE SEQUENCE [LARGE SCALE GENOMIC DNA]</scope>
    <source>
        <strain evidence="3">ST-NAGAB-D1</strain>
    </source>
</reference>
<name>A0A1U9NMW8_9BACT</name>
<dbReference type="EMBL" id="CP019791">
    <property type="protein sequence ID" value="AQT69084.1"/>
    <property type="molecule type" value="Genomic_DNA"/>
</dbReference>
<keyword evidence="1" id="KW-0472">Membrane</keyword>
<evidence type="ECO:0000313" key="2">
    <source>
        <dbReference type="EMBL" id="AQT69084.1"/>
    </source>
</evidence>
<keyword evidence="1" id="KW-0812">Transmembrane</keyword>
<dbReference type="RefSeq" id="WP_169853156.1">
    <property type="nucleotide sequence ID" value="NZ_CP019791.1"/>
</dbReference>
<dbReference type="Proteomes" id="UP000189674">
    <property type="component" value="Chromosome"/>
</dbReference>
<keyword evidence="3" id="KW-1185">Reference proteome</keyword>
<dbReference type="KEGG" id="alus:STSP2_02270"/>
<accession>A0A1U9NMW8</accession>
<organism evidence="2 3">
    <name type="scientific">Anaerohalosphaera lusitana</name>
    <dbReference type="NCBI Taxonomy" id="1936003"/>
    <lineage>
        <taxon>Bacteria</taxon>
        <taxon>Pseudomonadati</taxon>
        <taxon>Planctomycetota</taxon>
        <taxon>Phycisphaerae</taxon>
        <taxon>Sedimentisphaerales</taxon>
        <taxon>Anaerohalosphaeraceae</taxon>
        <taxon>Anaerohalosphaera</taxon>
    </lineage>
</organism>